<dbReference type="EMBL" id="BOPL01000001">
    <property type="protein sequence ID" value="GIJ98460.1"/>
    <property type="molecule type" value="Genomic_DNA"/>
</dbReference>
<dbReference type="InterPro" id="IPR027417">
    <property type="entry name" value="P-loop_NTPase"/>
</dbReference>
<proteinExistence type="predicted"/>
<dbReference type="InterPro" id="IPR038718">
    <property type="entry name" value="SNF2-like_sf"/>
</dbReference>
<evidence type="ECO:0008006" key="4">
    <source>
        <dbReference type="Google" id="ProtNLM"/>
    </source>
</evidence>
<sequence>MTKHNEERVIIRPRVRPREEPMPQMTRCPGARPARMTLSAPAPAYERACNELGLDPSNPRLVVPSNVNQPATTLKQWQVTGASWMLNWEQSPVGGGILADACGTGKTTTYNDDLE</sequence>
<dbReference type="SUPFAM" id="SSF52540">
    <property type="entry name" value="P-loop containing nucleoside triphosphate hydrolases"/>
    <property type="match status" value="1"/>
</dbReference>
<evidence type="ECO:0000256" key="1">
    <source>
        <dbReference type="SAM" id="MobiDB-lite"/>
    </source>
</evidence>
<dbReference type="AlphaFoldDB" id="A0A9P3BRV5"/>
<organism evidence="2 3">
    <name type="scientific">Aspergillus viridinutans</name>
    <dbReference type="NCBI Taxonomy" id="75553"/>
    <lineage>
        <taxon>Eukaryota</taxon>
        <taxon>Fungi</taxon>
        <taxon>Dikarya</taxon>
        <taxon>Ascomycota</taxon>
        <taxon>Pezizomycotina</taxon>
        <taxon>Eurotiomycetes</taxon>
        <taxon>Eurotiomycetidae</taxon>
        <taxon>Eurotiales</taxon>
        <taxon>Aspergillaceae</taxon>
        <taxon>Aspergillus</taxon>
        <taxon>Aspergillus subgen. Fumigati</taxon>
    </lineage>
</organism>
<gene>
    <name evidence="2" type="ORF">Aspvir_000577</name>
</gene>
<accession>A0A9P3BRV5</accession>
<comment type="caution">
    <text evidence="2">The sequence shown here is derived from an EMBL/GenBank/DDBJ whole genome shotgun (WGS) entry which is preliminary data.</text>
</comment>
<feature type="compositionally biased region" description="Basic and acidic residues" evidence="1">
    <location>
        <begin position="1"/>
        <end position="21"/>
    </location>
</feature>
<evidence type="ECO:0000313" key="3">
    <source>
        <dbReference type="Proteomes" id="UP000710440"/>
    </source>
</evidence>
<name>A0A9P3BRV5_ASPVI</name>
<dbReference type="GeneID" id="66928559"/>
<protein>
    <recommendedName>
        <fullName evidence="4">SNF2 N-terminal domain-containing protein</fullName>
    </recommendedName>
</protein>
<dbReference type="RefSeq" id="XP_043121647.1">
    <property type="nucleotide sequence ID" value="XM_043265712.1"/>
</dbReference>
<dbReference type="Gene3D" id="3.40.50.10810">
    <property type="entry name" value="Tandem AAA-ATPase domain"/>
    <property type="match status" value="1"/>
</dbReference>
<feature type="region of interest" description="Disordered" evidence="1">
    <location>
        <begin position="1"/>
        <end position="35"/>
    </location>
</feature>
<dbReference type="OrthoDB" id="2117591at2759"/>
<dbReference type="Proteomes" id="UP000710440">
    <property type="component" value="Unassembled WGS sequence"/>
</dbReference>
<evidence type="ECO:0000313" key="2">
    <source>
        <dbReference type="EMBL" id="GIJ98460.1"/>
    </source>
</evidence>
<keyword evidence="3" id="KW-1185">Reference proteome</keyword>
<reference evidence="2 3" key="1">
    <citation type="submission" date="2021-02" db="EMBL/GenBank/DDBJ databases">
        <title>Pan-genome distribution and transcriptional activeness of fungal secondary metabolism genes in Aspergillus section Fumigati.</title>
        <authorList>
            <person name="Takahashi H."/>
            <person name="Umemura M."/>
            <person name="Ninomiya A."/>
            <person name="Kusuya Y."/>
            <person name="Urayama S."/>
            <person name="Shimizu M."/>
            <person name="Watanabe A."/>
            <person name="Kamei K."/>
            <person name="Yaguchi T."/>
            <person name="Hagiwara D."/>
        </authorList>
    </citation>
    <scope>NUCLEOTIDE SEQUENCE [LARGE SCALE GENOMIC DNA]</scope>
    <source>
        <strain evidence="2 3">IFM 47045</strain>
    </source>
</reference>